<dbReference type="PANTHER" id="PTHR12526">
    <property type="entry name" value="GLYCOSYLTRANSFERASE"/>
    <property type="match status" value="1"/>
</dbReference>
<evidence type="ECO:0000259" key="1">
    <source>
        <dbReference type="Pfam" id="PF13579"/>
    </source>
</evidence>
<evidence type="ECO:0000313" key="3">
    <source>
        <dbReference type="Proteomes" id="UP000706039"/>
    </source>
</evidence>
<reference evidence="2 3" key="1">
    <citation type="submission" date="2021-08" db="EMBL/GenBank/DDBJ databases">
        <authorList>
            <person name="Tuo L."/>
        </authorList>
    </citation>
    <scope>NUCLEOTIDE SEQUENCE [LARGE SCALE GENOMIC DNA]</scope>
    <source>
        <strain evidence="2 3">JCM 31229</strain>
    </source>
</reference>
<dbReference type="Pfam" id="PF13579">
    <property type="entry name" value="Glyco_trans_4_4"/>
    <property type="match status" value="1"/>
</dbReference>
<dbReference type="InterPro" id="IPR028098">
    <property type="entry name" value="Glyco_trans_4-like_N"/>
</dbReference>
<accession>A0ABS7PQT6</accession>
<dbReference type="Pfam" id="PF13692">
    <property type="entry name" value="Glyco_trans_1_4"/>
    <property type="match status" value="1"/>
</dbReference>
<name>A0ABS7PQT6_9SPHN</name>
<dbReference type="EMBL" id="JAINVV010000007">
    <property type="protein sequence ID" value="MBY8823611.1"/>
    <property type="molecule type" value="Genomic_DNA"/>
</dbReference>
<evidence type="ECO:0000313" key="2">
    <source>
        <dbReference type="EMBL" id="MBY8823611.1"/>
    </source>
</evidence>
<comment type="caution">
    <text evidence="2">The sequence shown here is derived from an EMBL/GenBank/DDBJ whole genome shotgun (WGS) entry which is preliminary data.</text>
</comment>
<dbReference type="PANTHER" id="PTHR12526:SF638">
    <property type="entry name" value="SPORE COAT PROTEIN SA"/>
    <property type="match status" value="1"/>
</dbReference>
<dbReference type="SUPFAM" id="SSF53756">
    <property type="entry name" value="UDP-Glycosyltransferase/glycogen phosphorylase"/>
    <property type="match status" value="1"/>
</dbReference>
<feature type="domain" description="Glycosyltransferase subfamily 4-like N-terminal" evidence="1">
    <location>
        <begin position="27"/>
        <end position="176"/>
    </location>
</feature>
<protein>
    <submittedName>
        <fullName evidence="2">Glycosyltransferase family 4 protein</fullName>
    </submittedName>
</protein>
<gene>
    <name evidence="2" type="ORF">K7G82_15005</name>
</gene>
<dbReference type="Gene3D" id="3.40.50.2000">
    <property type="entry name" value="Glycogen Phosphorylase B"/>
    <property type="match status" value="2"/>
</dbReference>
<organism evidence="2 3">
    <name type="scientific">Sphingomonas colocasiae</name>
    <dbReference type="NCBI Taxonomy" id="1848973"/>
    <lineage>
        <taxon>Bacteria</taxon>
        <taxon>Pseudomonadati</taxon>
        <taxon>Pseudomonadota</taxon>
        <taxon>Alphaproteobacteria</taxon>
        <taxon>Sphingomonadales</taxon>
        <taxon>Sphingomonadaceae</taxon>
        <taxon>Sphingomonas</taxon>
    </lineage>
</organism>
<dbReference type="CDD" id="cd03808">
    <property type="entry name" value="GT4_CapM-like"/>
    <property type="match status" value="1"/>
</dbReference>
<sequence length="384" mass="42310">MRQSFGSSQLKIAISINTSWNVVNFRAGLVRALVAQGHEVIALTPTDAHSARIADLGARFIPLEMDGRSRSPLHDIGLALRYRAAFRRERPDVYLGFTIKPNLYGSMAAHSLGIPVVNNITGLGKMFVGKGWLNRVVIGLYRVALSRSRTVFFQNRDDLALFAAHKLVADEVIRLLPGSGVDLQRFKPAPRDEAGAARPFTFLLIARLLWAKGIAQYIEAARQILQSHPDTRFRIVGMIDEFGADGVPRSALDQWQAEGVIDYLGPADDVRPHIADADCLVLPTYYPEGTPRTLLEGAAMGKPLLTTDVPGCRDIVEDRVTGRLCAPRDVAALHAAMSDLRNLSPAALAEMGIAARNKAERDFDEQIVVRRYLDAIDDAVRNRR</sequence>
<keyword evidence="3" id="KW-1185">Reference proteome</keyword>
<proteinExistence type="predicted"/>
<dbReference type="Proteomes" id="UP000706039">
    <property type="component" value="Unassembled WGS sequence"/>
</dbReference>